<name>A0ABN6DY25_9BACT</name>
<reference evidence="4 5" key="1">
    <citation type="journal article" date="2016" name="C (Basel)">
        <title>Selective Growth of and Electricity Production by Marine Exoelectrogenic Bacteria in Self-Aggregated Hydrogel of Microbially Reduced Graphene Oxide.</title>
        <authorList>
            <person name="Yoshida N."/>
            <person name="Goto Y."/>
            <person name="Miyata Y."/>
        </authorList>
    </citation>
    <scope>NUCLEOTIDE SEQUENCE [LARGE SCALE GENOMIC DNA]</scope>
    <source>
        <strain evidence="4 5">NIT-T3</strain>
    </source>
</reference>
<dbReference type="Pfam" id="PF13487">
    <property type="entry name" value="HD_5"/>
    <property type="match status" value="1"/>
</dbReference>
<feature type="domain" description="HD-GYP" evidence="3">
    <location>
        <begin position="152"/>
        <end position="347"/>
    </location>
</feature>
<evidence type="ECO:0000313" key="5">
    <source>
        <dbReference type="Proteomes" id="UP001319827"/>
    </source>
</evidence>
<dbReference type="SMART" id="SM00448">
    <property type="entry name" value="REC"/>
    <property type="match status" value="1"/>
</dbReference>
<dbReference type="InterPro" id="IPR011006">
    <property type="entry name" value="CheY-like_superfamily"/>
</dbReference>
<dbReference type="PROSITE" id="PS50110">
    <property type="entry name" value="RESPONSE_REGULATORY"/>
    <property type="match status" value="1"/>
</dbReference>
<dbReference type="Proteomes" id="UP001319827">
    <property type="component" value="Chromosome"/>
</dbReference>
<dbReference type="Gene3D" id="3.40.50.2300">
    <property type="match status" value="1"/>
</dbReference>
<dbReference type="RefSeq" id="WP_221251873.1">
    <property type="nucleotide sequence ID" value="NZ_AP024355.1"/>
</dbReference>
<protein>
    <submittedName>
        <fullName evidence="4">Two-component system response regulator</fullName>
    </submittedName>
</protein>
<dbReference type="EMBL" id="AP024355">
    <property type="protein sequence ID" value="BCR04419.1"/>
    <property type="molecule type" value="Genomic_DNA"/>
</dbReference>
<dbReference type="SMART" id="SM00471">
    <property type="entry name" value="HDc"/>
    <property type="match status" value="1"/>
</dbReference>
<dbReference type="Gene3D" id="1.10.3210.10">
    <property type="entry name" value="Hypothetical protein af1432"/>
    <property type="match status" value="1"/>
</dbReference>
<dbReference type="CDD" id="cd00077">
    <property type="entry name" value="HDc"/>
    <property type="match status" value="1"/>
</dbReference>
<evidence type="ECO:0000259" key="3">
    <source>
        <dbReference type="PROSITE" id="PS51832"/>
    </source>
</evidence>
<dbReference type="InterPro" id="IPR052020">
    <property type="entry name" value="Cyclic_di-GMP/3'3'-cGAMP_PDE"/>
</dbReference>
<dbReference type="InterPro" id="IPR003607">
    <property type="entry name" value="HD/PDEase_dom"/>
</dbReference>
<organism evidence="4 5">
    <name type="scientific">Desulfuromonas versatilis</name>
    <dbReference type="NCBI Taxonomy" id="2802975"/>
    <lineage>
        <taxon>Bacteria</taxon>
        <taxon>Pseudomonadati</taxon>
        <taxon>Thermodesulfobacteriota</taxon>
        <taxon>Desulfuromonadia</taxon>
        <taxon>Desulfuromonadales</taxon>
        <taxon>Desulfuromonadaceae</taxon>
        <taxon>Desulfuromonas</taxon>
    </lineage>
</organism>
<dbReference type="PANTHER" id="PTHR45228:SF5">
    <property type="entry name" value="CYCLIC DI-GMP PHOSPHODIESTERASE VC_1348-RELATED"/>
    <property type="match status" value="1"/>
</dbReference>
<reference evidence="4 5" key="2">
    <citation type="journal article" date="2021" name="Int. J. Syst. Evol. Microbiol.">
        <title>Isolation and Polyphasic Characterization of Desulfuromonas versatilis sp. Nov., an Electrogenic Bacteria Capable of Versatile Metabolism Isolated from a Graphene Oxide-Reducing Enrichment Culture.</title>
        <authorList>
            <person name="Xie L."/>
            <person name="Yoshida N."/>
            <person name="Ishii S."/>
            <person name="Meng L."/>
        </authorList>
    </citation>
    <scope>NUCLEOTIDE SEQUENCE [LARGE SCALE GENOMIC DNA]</scope>
    <source>
        <strain evidence="4 5">NIT-T3</strain>
    </source>
</reference>
<proteinExistence type="predicted"/>
<dbReference type="SUPFAM" id="SSF109604">
    <property type="entry name" value="HD-domain/PDEase-like"/>
    <property type="match status" value="1"/>
</dbReference>
<dbReference type="Pfam" id="PF00072">
    <property type="entry name" value="Response_reg"/>
    <property type="match status" value="1"/>
</dbReference>
<sequence>MEYQVLIVEDEEIVRDMEFATLQGEGYLCHTAANADAASELVQQRNIDLALIDINMPGRSGVQFLKELKEASPDSAAIMVTAVDDLETAMYCLQLGADDYILKPFNLDRILLSVRNALEKRRLVLENRVYQRQLEAKVREQTQRIRTTLDELQDAYDSTLAALVRSLDAREKETGSHSERVRSYTLALAEVLGVEQGRRDDLAMGALLHDIGKVGVSDNILLKPGKLDEQEWEVMRRHSRIGYDIICGVRFLDKAAEVVLSHHERYDGGGYPDGLKGEEIPLGARIFAIADTLDAMTSDRPYRKALPFQAVVDELKRCSGTQFDPRMVEAFLSIPKRQWEEIAGKALD</sequence>
<evidence type="ECO:0000259" key="2">
    <source>
        <dbReference type="PROSITE" id="PS50110"/>
    </source>
</evidence>
<dbReference type="InterPro" id="IPR037522">
    <property type="entry name" value="HD_GYP_dom"/>
</dbReference>
<keyword evidence="5" id="KW-1185">Reference proteome</keyword>
<keyword evidence="1" id="KW-0597">Phosphoprotein</keyword>
<dbReference type="InterPro" id="IPR001789">
    <property type="entry name" value="Sig_transdc_resp-reg_receiver"/>
</dbReference>
<accession>A0ABN6DY25</accession>
<evidence type="ECO:0000313" key="4">
    <source>
        <dbReference type="EMBL" id="BCR04419.1"/>
    </source>
</evidence>
<dbReference type="PROSITE" id="PS51832">
    <property type="entry name" value="HD_GYP"/>
    <property type="match status" value="1"/>
</dbReference>
<dbReference type="PANTHER" id="PTHR45228">
    <property type="entry name" value="CYCLIC DI-GMP PHOSPHODIESTERASE TM_0186-RELATED"/>
    <property type="match status" value="1"/>
</dbReference>
<gene>
    <name evidence="4" type="ORF">DESUT3_14880</name>
</gene>
<evidence type="ECO:0000256" key="1">
    <source>
        <dbReference type="PROSITE-ProRule" id="PRU00169"/>
    </source>
</evidence>
<dbReference type="SUPFAM" id="SSF52172">
    <property type="entry name" value="CheY-like"/>
    <property type="match status" value="1"/>
</dbReference>
<feature type="domain" description="Response regulatory" evidence="2">
    <location>
        <begin position="4"/>
        <end position="118"/>
    </location>
</feature>
<feature type="modified residue" description="4-aspartylphosphate" evidence="1">
    <location>
        <position position="53"/>
    </location>
</feature>